<sequence>MTLARWLRTLAALLLAAVGVLALPGPAGAVTSSDRVIVVGVPGLRWDDVTAADTPALWGLAAHGSVGTLTARSTQSLTCADDGWLTLGAGNRAQRGPHRLVSGDCPRTRVGLAVHGDGSAVLGDQPAVVLRNQPARSRPGALAEALRCTTAIGPGAAIAAARPVGRINQYLPRPPADLRPAFDRCPLTVVDAGTVAGPDRTAQARDADRVLAEVLADRPEHSTVLVVGVADTDAPARLHVAVADGPGFADGWLSSGTTHRTGYVQLSDVAPTVTAALGLPRPVSFAGQAWQRSTDRGQPLAAARQRMIGADQLSVTTARNSGRFVAVLVAVQFALYLLAGVALVRLARRPATDGPSRRIRPAVETGASAAALMVPAMLLADLVPWWRAPRPGLVLVLVVAAVVVTLTAAVRLGPWRRHRLGCTAATAAVVVLVIGADALTGAHLELDNVVGYAAVTGDRYTGLGMVGLGAFAAAILGLAGCAARGMTRRYRSVAVALLGAIGVVIVGSPYLGADPGAAVAMTAGVAVAAVLAGGGWLTLTRLGWAVVTGVVVAGAFALLDLTRPADQRGHLGRFLANLFGGTARPALSRVAEANTVATLTSLLTVLVVVVALFTALVLLSPAGGLRRVYGLFPSLRGALVGTAVAGVLAGLFDGAGLIVAGAAASVAVPLAIQYCLQVVRPRTD</sequence>
<feature type="transmembrane region" description="Helical" evidence="1">
    <location>
        <begin position="631"/>
        <end position="651"/>
    </location>
</feature>
<feature type="signal peptide" evidence="2">
    <location>
        <begin position="1"/>
        <end position="29"/>
    </location>
</feature>
<keyword evidence="4" id="KW-1185">Reference proteome</keyword>
<feature type="transmembrane region" description="Helical" evidence="1">
    <location>
        <begin position="392"/>
        <end position="413"/>
    </location>
</feature>
<feature type="transmembrane region" description="Helical" evidence="1">
    <location>
        <begin position="517"/>
        <end position="537"/>
    </location>
</feature>
<feature type="transmembrane region" description="Helical" evidence="1">
    <location>
        <begin position="493"/>
        <end position="511"/>
    </location>
</feature>
<evidence type="ECO:0000313" key="4">
    <source>
        <dbReference type="Proteomes" id="UP000612808"/>
    </source>
</evidence>
<keyword evidence="1" id="KW-0812">Transmembrane</keyword>
<dbReference type="SUPFAM" id="SSF53649">
    <property type="entry name" value="Alkaline phosphatase-like"/>
    <property type="match status" value="1"/>
</dbReference>
<dbReference type="EMBL" id="BOMB01000016">
    <property type="protein sequence ID" value="GID11988.1"/>
    <property type="molecule type" value="Genomic_DNA"/>
</dbReference>
<gene>
    <name evidence="3" type="ORF">Aru02nite_28770</name>
</gene>
<reference evidence="3" key="1">
    <citation type="submission" date="2021-01" db="EMBL/GenBank/DDBJ databases">
        <title>Whole genome shotgun sequence of Actinocatenispora rupis NBRC 107355.</title>
        <authorList>
            <person name="Komaki H."/>
            <person name="Tamura T."/>
        </authorList>
    </citation>
    <scope>NUCLEOTIDE SEQUENCE</scope>
    <source>
        <strain evidence="3">NBRC 107355</strain>
    </source>
</reference>
<keyword evidence="1" id="KW-1133">Transmembrane helix</keyword>
<evidence type="ECO:0000256" key="1">
    <source>
        <dbReference type="SAM" id="Phobius"/>
    </source>
</evidence>
<feature type="transmembrane region" description="Helical" evidence="1">
    <location>
        <begin position="542"/>
        <end position="559"/>
    </location>
</feature>
<feature type="transmembrane region" description="Helical" evidence="1">
    <location>
        <begin position="420"/>
        <end position="440"/>
    </location>
</feature>
<evidence type="ECO:0000256" key="2">
    <source>
        <dbReference type="SAM" id="SignalP"/>
    </source>
</evidence>
<feature type="transmembrane region" description="Helical" evidence="1">
    <location>
        <begin position="657"/>
        <end position="676"/>
    </location>
</feature>
<proteinExistence type="predicted"/>
<feature type="transmembrane region" description="Helical" evidence="1">
    <location>
        <begin position="596"/>
        <end position="619"/>
    </location>
</feature>
<protein>
    <submittedName>
        <fullName evidence="3">Uncharacterized protein</fullName>
    </submittedName>
</protein>
<feature type="transmembrane region" description="Helical" evidence="1">
    <location>
        <begin position="367"/>
        <end position="386"/>
    </location>
</feature>
<keyword evidence="1" id="KW-0472">Membrane</keyword>
<dbReference type="AlphaFoldDB" id="A0A8J3JBX4"/>
<feature type="chain" id="PRO_5035162219" evidence="2">
    <location>
        <begin position="30"/>
        <end position="684"/>
    </location>
</feature>
<accession>A0A8J3JBX4</accession>
<feature type="transmembrane region" description="Helical" evidence="1">
    <location>
        <begin position="324"/>
        <end position="346"/>
    </location>
</feature>
<feature type="transmembrane region" description="Helical" evidence="1">
    <location>
        <begin position="460"/>
        <end position="481"/>
    </location>
</feature>
<name>A0A8J3JBX4_9ACTN</name>
<comment type="caution">
    <text evidence="3">The sequence shown here is derived from an EMBL/GenBank/DDBJ whole genome shotgun (WGS) entry which is preliminary data.</text>
</comment>
<dbReference type="Proteomes" id="UP000612808">
    <property type="component" value="Unassembled WGS sequence"/>
</dbReference>
<dbReference type="RefSeq" id="WP_203657988.1">
    <property type="nucleotide sequence ID" value="NZ_BAAAZM010000028.1"/>
</dbReference>
<organism evidence="3 4">
    <name type="scientific">Actinocatenispora rupis</name>
    <dbReference type="NCBI Taxonomy" id="519421"/>
    <lineage>
        <taxon>Bacteria</taxon>
        <taxon>Bacillati</taxon>
        <taxon>Actinomycetota</taxon>
        <taxon>Actinomycetes</taxon>
        <taxon>Micromonosporales</taxon>
        <taxon>Micromonosporaceae</taxon>
        <taxon>Actinocatenispora</taxon>
    </lineage>
</organism>
<evidence type="ECO:0000313" key="3">
    <source>
        <dbReference type="EMBL" id="GID11988.1"/>
    </source>
</evidence>
<keyword evidence="2" id="KW-0732">Signal</keyword>
<dbReference type="InterPro" id="IPR017850">
    <property type="entry name" value="Alkaline_phosphatase_core_sf"/>
</dbReference>